<dbReference type="PROSITE" id="PS00599">
    <property type="entry name" value="AA_TRANSFER_CLASS_2"/>
    <property type="match status" value="1"/>
</dbReference>
<dbReference type="InterPro" id="IPR001917">
    <property type="entry name" value="Aminotrans_II_pyridoxalP_BS"/>
</dbReference>
<dbReference type="HAMAP" id="MF_01693">
    <property type="entry name" value="BioF_aminotrans_2"/>
    <property type="match status" value="1"/>
</dbReference>
<feature type="binding site" evidence="9">
    <location>
        <position position="213"/>
    </location>
    <ligand>
        <name>pyridoxal 5'-phosphate</name>
        <dbReference type="ChEBI" id="CHEBI:597326"/>
    </ligand>
</feature>
<keyword evidence="12" id="KW-0012">Acyltransferase</keyword>
<evidence type="ECO:0000256" key="8">
    <source>
        <dbReference type="ARBA" id="ARBA00047715"/>
    </source>
</evidence>
<dbReference type="EMBL" id="JRAA01000003">
    <property type="protein sequence ID" value="KHF24054.1"/>
    <property type="molecule type" value="Genomic_DNA"/>
</dbReference>
<dbReference type="InterPro" id="IPR015421">
    <property type="entry name" value="PyrdxlP-dep_Trfase_major"/>
</dbReference>
<comment type="function">
    <text evidence="9">Catalyzes the decarboxylative condensation of pimeloyl-[acyl-carrier protein] and L-alanine to produce 8-amino-7-oxononanoate (AON), [acyl-carrier protein], and carbon dioxide.</text>
</comment>
<dbReference type="InterPro" id="IPR015424">
    <property type="entry name" value="PyrdxlP-dep_Trfase"/>
</dbReference>
<proteinExistence type="inferred from homology"/>
<dbReference type="SUPFAM" id="SSF53383">
    <property type="entry name" value="PLP-dependent transferases"/>
    <property type="match status" value="1"/>
</dbReference>
<dbReference type="Gene3D" id="3.40.640.10">
    <property type="entry name" value="Type I PLP-dependent aspartate aminotransferase-like (Major domain)"/>
    <property type="match status" value="1"/>
</dbReference>
<gene>
    <name evidence="9" type="primary">bioF</name>
    <name evidence="12" type="ORF">JV46_26930</name>
</gene>
<evidence type="ECO:0000256" key="4">
    <source>
        <dbReference type="ARBA" id="ARBA00011738"/>
    </source>
</evidence>
<dbReference type="eggNOG" id="COG0156">
    <property type="taxonomic scope" value="Bacteria"/>
</dbReference>
<dbReference type="CDD" id="cd06454">
    <property type="entry name" value="KBL_like"/>
    <property type="match status" value="1"/>
</dbReference>
<comment type="cofactor">
    <cofactor evidence="1 9 10">
        <name>pyridoxal 5'-phosphate</name>
        <dbReference type="ChEBI" id="CHEBI:597326"/>
    </cofactor>
</comment>
<feature type="binding site" evidence="9">
    <location>
        <position position="27"/>
    </location>
    <ligand>
        <name>substrate</name>
    </ligand>
</feature>
<protein>
    <recommendedName>
        <fullName evidence="9">8-amino-7-oxononanoate synthase</fullName>
        <shortName evidence="9">AONS</shortName>
        <ecNumber evidence="9">2.3.1.47</ecNumber>
    </recommendedName>
    <alternativeName>
        <fullName evidence="9">7-keto-8-amino-pelargonic acid synthase</fullName>
        <shortName evidence="9">7-KAP synthase</shortName>
        <shortName evidence="9">KAPA synthase</shortName>
    </alternativeName>
    <alternativeName>
        <fullName evidence="9">8-amino-7-ketopelargonate synthase</fullName>
    </alternativeName>
</protein>
<evidence type="ECO:0000256" key="6">
    <source>
        <dbReference type="ARBA" id="ARBA00022756"/>
    </source>
</evidence>
<dbReference type="PANTHER" id="PTHR13693:SF100">
    <property type="entry name" value="8-AMINO-7-OXONONANOATE SYNTHASE"/>
    <property type="match status" value="1"/>
</dbReference>
<keyword evidence="6 9" id="KW-0093">Biotin biosynthesis</keyword>
<keyword evidence="5 9" id="KW-0808">Transferase</keyword>
<dbReference type="EC" id="2.3.1.47" evidence="9"/>
<feature type="binding site" evidence="9">
    <location>
        <position position="139"/>
    </location>
    <ligand>
        <name>substrate</name>
    </ligand>
</feature>
<evidence type="ECO:0000256" key="3">
    <source>
        <dbReference type="ARBA" id="ARBA00010008"/>
    </source>
</evidence>
<feature type="modified residue" description="N6-(pyridoxal phosphate)lysine" evidence="9 10">
    <location>
        <position position="245"/>
    </location>
</feature>
<dbReference type="InterPro" id="IPR004723">
    <property type="entry name" value="AONS_Archaea/Proteobacteria"/>
</dbReference>
<evidence type="ECO:0000256" key="2">
    <source>
        <dbReference type="ARBA" id="ARBA00004746"/>
    </source>
</evidence>
<dbReference type="InterPro" id="IPR004839">
    <property type="entry name" value="Aminotransferase_I/II_large"/>
</dbReference>
<dbReference type="PANTHER" id="PTHR13693">
    <property type="entry name" value="CLASS II AMINOTRANSFERASE/8-AMINO-7-OXONONANOATE SYNTHASE"/>
    <property type="match status" value="1"/>
</dbReference>
<comment type="similarity">
    <text evidence="3 9">Belongs to the class-II pyridoxal-phosphate-dependent aminotransferase family. BioF subfamily.</text>
</comment>
<dbReference type="PATRIC" id="fig|2340.3.peg.2131"/>
<dbReference type="Proteomes" id="UP000030856">
    <property type="component" value="Unassembled WGS sequence"/>
</dbReference>
<dbReference type="NCBIfam" id="TIGR00858">
    <property type="entry name" value="bioF"/>
    <property type="match status" value="1"/>
</dbReference>
<evidence type="ECO:0000256" key="7">
    <source>
        <dbReference type="ARBA" id="ARBA00022898"/>
    </source>
</evidence>
<comment type="subunit">
    <text evidence="4 9">Homodimer.</text>
</comment>
<comment type="caution">
    <text evidence="12">The sequence shown here is derived from an EMBL/GenBank/DDBJ whole genome shotgun (WGS) entry which is preliminary data.</text>
</comment>
<comment type="catalytic activity">
    <reaction evidence="8 9">
        <text>6-carboxyhexanoyl-[ACP] + L-alanine + H(+) = (8S)-8-amino-7-oxononanoate + holo-[ACP] + CO2</text>
        <dbReference type="Rhea" id="RHEA:42288"/>
        <dbReference type="Rhea" id="RHEA-COMP:9685"/>
        <dbReference type="Rhea" id="RHEA-COMP:9955"/>
        <dbReference type="ChEBI" id="CHEBI:15378"/>
        <dbReference type="ChEBI" id="CHEBI:16526"/>
        <dbReference type="ChEBI" id="CHEBI:57972"/>
        <dbReference type="ChEBI" id="CHEBI:64479"/>
        <dbReference type="ChEBI" id="CHEBI:78846"/>
        <dbReference type="ChEBI" id="CHEBI:149468"/>
        <dbReference type="EC" id="2.3.1.47"/>
    </reaction>
</comment>
<dbReference type="STRING" id="2340.JV46_26930"/>
<organism evidence="12 13">
    <name type="scientific">Solemya velum gill symbiont</name>
    <dbReference type="NCBI Taxonomy" id="2340"/>
    <lineage>
        <taxon>Bacteria</taxon>
        <taxon>Pseudomonadati</taxon>
        <taxon>Pseudomonadota</taxon>
        <taxon>Gammaproteobacteria</taxon>
        <taxon>sulfur-oxidizing symbionts</taxon>
    </lineage>
</organism>
<keyword evidence="7 9" id="KW-0663">Pyridoxal phosphate</keyword>
<evidence type="ECO:0000313" key="13">
    <source>
        <dbReference type="Proteomes" id="UP000030856"/>
    </source>
</evidence>
<dbReference type="GeneID" id="86990627"/>
<dbReference type="Pfam" id="PF00155">
    <property type="entry name" value="Aminotran_1_2"/>
    <property type="match status" value="1"/>
</dbReference>
<evidence type="ECO:0000313" key="12">
    <source>
        <dbReference type="EMBL" id="KHF24054.1"/>
    </source>
</evidence>
<dbReference type="Gene3D" id="3.90.1150.10">
    <property type="entry name" value="Aspartate Aminotransferase, domain 1"/>
    <property type="match status" value="1"/>
</dbReference>
<keyword evidence="13" id="KW-1185">Reference proteome</keyword>
<evidence type="ECO:0000256" key="10">
    <source>
        <dbReference type="PIRSR" id="PIRSR604723-51"/>
    </source>
</evidence>
<evidence type="ECO:0000256" key="1">
    <source>
        <dbReference type="ARBA" id="ARBA00001933"/>
    </source>
</evidence>
<name>A0A0B0H852_SOVGS</name>
<dbReference type="GO" id="GO:0008710">
    <property type="term" value="F:8-amino-7-oxononanoate synthase activity"/>
    <property type="evidence" value="ECO:0007669"/>
    <property type="project" value="UniProtKB-UniRule"/>
</dbReference>
<dbReference type="GO" id="GO:0030170">
    <property type="term" value="F:pyridoxal phosphate binding"/>
    <property type="evidence" value="ECO:0007669"/>
    <property type="project" value="UniProtKB-UniRule"/>
</dbReference>
<feature type="binding site" evidence="9">
    <location>
        <position position="185"/>
    </location>
    <ligand>
        <name>pyridoxal 5'-phosphate</name>
        <dbReference type="ChEBI" id="CHEBI:597326"/>
    </ligand>
</feature>
<dbReference type="AlphaFoldDB" id="A0A0B0H852"/>
<feature type="binding site" evidence="9">
    <location>
        <position position="359"/>
    </location>
    <ligand>
        <name>substrate</name>
    </ligand>
</feature>
<evidence type="ECO:0000256" key="5">
    <source>
        <dbReference type="ARBA" id="ARBA00022679"/>
    </source>
</evidence>
<feature type="domain" description="Aminotransferase class I/classII large" evidence="11">
    <location>
        <begin position="46"/>
        <end position="387"/>
    </location>
</feature>
<feature type="binding site" evidence="9">
    <location>
        <position position="242"/>
    </location>
    <ligand>
        <name>pyridoxal 5'-phosphate</name>
        <dbReference type="ChEBI" id="CHEBI:597326"/>
    </ligand>
</feature>
<dbReference type="UniPathway" id="UPA00078"/>
<evidence type="ECO:0000256" key="9">
    <source>
        <dbReference type="HAMAP-Rule" id="MF_01693"/>
    </source>
</evidence>
<dbReference type="InterPro" id="IPR015422">
    <property type="entry name" value="PyrdxlP-dep_Trfase_small"/>
</dbReference>
<feature type="binding site" evidence="9">
    <location>
        <begin position="114"/>
        <end position="115"/>
    </location>
    <ligand>
        <name>pyridoxal 5'-phosphate</name>
        <dbReference type="ChEBI" id="CHEBI:597326"/>
    </ligand>
</feature>
<comment type="pathway">
    <text evidence="2 9">Cofactor biosynthesis; biotin biosynthesis.</text>
</comment>
<dbReference type="InterPro" id="IPR022834">
    <property type="entry name" value="AONS_Proteobacteria"/>
</dbReference>
<evidence type="ECO:0000259" key="11">
    <source>
        <dbReference type="Pfam" id="PF00155"/>
    </source>
</evidence>
<accession>A0A0B0H852</accession>
<dbReference type="RefSeq" id="WP_230209635.1">
    <property type="nucleotide sequence ID" value="NZ_JRAA01000003.1"/>
</dbReference>
<dbReference type="InterPro" id="IPR050087">
    <property type="entry name" value="AON_synthase_class-II"/>
</dbReference>
<dbReference type="GO" id="GO:0009102">
    <property type="term" value="P:biotin biosynthetic process"/>
    <property type="evidence" value="ECO:0007669"/>
    <property type="project" value="UniProtKB-UniRule"/>
</dbReference>
<sequence length="396" mass="43193">MLPRIGSYRMRDYSARLLQRKKDGLYRHRRIIESPQSTEIVCDGKKLLSFCSNDYLGLANDVRIKHAFTRGIEHWGNGAGAAHLITGHTSAHHQLEEELAEWLGRESALLFSTGYMANSGIINALMGRGDIVIEDRLNHASLIDGGLNSGAQMVRFPHADTDAAEQKLLDHKGKHALLATDGVFSMDGDIAPLQKLANASRKHNALLLVDDAHGIGVLGNKGRGSLDREGLSQQDVPLLMGTLGKGFGVFGAFVAGPELLIETIIQDARSYLFTTAAPAAMAEANRAALRCVMEDQWRRDKLAVLISRFRSGAEQLGLNLMPSETPIQPVLVGEADKALSMSQALEEQGLLVTAIRPPTVPRNSSRLRVTLSANHEETDIDKLLDAFEQIQAGKTR</sequence>
<reference evidence="12 13" key="1">
    <citation type="journal article" date="2014" name="BMC Genomics">
        <title>The genome of the intracellular bacterium of the coastal bivalve, Solemya velum: a blueprint for thriving in and out of symbiosis.</title>
        <authorList>
            <person name="Dmytrenko O."/>
            <person name="Russell S.L."/>
            <person name="Loo W.T."/>
            <person name="Fontanez K.M."/>
            <person name="Liao L."/>
            <person name="Roeselers G."/>
            <person name="Sharma R."/>
            <person name="Stewart F.J."/>
            <person name="Newton I.L."/>
            <person name="Woyke T."/>
            <person name="Wu D."/>
            <person name="Lang J.M."/>
            <person name="Eisen J.A."/>
            <person name="Cavanaugh C.M."/>
        </authorList>
    </citation>
    <scope>NUCLEOTIDE SEQUENCE [LARGE SCALE GENOMIC DNA]</scope>
    <source>
        <strain evidence="12 13">WH</strain>
    </source>
</reference>